<accession>K7AEX8</accession>
<reference evidence="2" key="1">
    <citation type="journal article" date="2014" name="Environ. Microbiol.">
        <title>Comparative genomics of the marine bacterial genus Glaciecola reveals the high degree of genomic diversity and genomic characteristic for cold adaptation.</title>
        <authorList>
            <person name="Qin Q.L."/>
            <person name="Xie B.B."/>
            <person name="Yu Y."/>
            <person name="Shu Y.L."/>
            <person name="Rong J.C."/>
            <person name="Zhang Y.J."/>
            <person name="Zhao D.L."/>
            <person name="Chen X.L."/>
            <person name="Zhang X.Y."/>
            <person name="Chen B."/>
            <person name="Zhou B.C."/>
            <person name="Zhang Y.Z."/>
        </authorList>
    </citation>
    <scope>NUCLEOTIDE SEQUENCE [LARGE SCALE GENOMIC DNA]</scope>
    <source>
        <strain evidence="2">LMG 21857</strain>
    </source>
</reference>
<dbReference type="STRING" id="1129793.GPLA_2947"/>
<evidence type="ECO:0000313" key="1">
    <source>
        <dbReference type="EMBL" id="GAC33840.1"/>
    </source>
</evidence>
<gene>
    <name evidence="1" type="ORF">GPLA_2947</name>
</gene>
<organism evidence="1 2">
    <name type="scientific">Paraglaciecola polaris LMG 21857</name>
    <dbReference type="NCBI Taxonomy" id="1129793"/>
    <lineage>
        <taxon>Bacteria</taxon>
        <taxon>Pseudomonadati</taxon>
        <taxon>Pseudomonadota</taxon>
        <taxon>Gammaproteobacteria</taxon>
        <taxon>Alteromonadales</taxon>
        <taxon>Alteromonadaceae</taxon>
        <taxon>Paraglaciecola</taxon>
    </lineage>
</organism>
<protein>
    <submittedName>
        <fullName evidence="1">Uncharacterized protein</fullName>
    </submittedName>
</protein>
<dbReference type="Proteomes" id="UP000006322">
    <property type="component" value="Unassembled WGS sequence"/>
</dbReference>
<dbReference type="AlphaFoldDB" id="K7AEX8"/>
<comment type="caution">
    <text evidence="1">The sequence shown here is derived from an EMBL/GenBank/DDBJ whole genome shotgun (WGS) entry which is preliminary data.</text>
</comment>
<proteinExistence type="predicted"/>
<sequence length="39" mass="4662">MCKRTMKVQRIAQKLTAKFINHNKRKRKLLYANLSTTVK</sequence>
<evidence type="ECO:0000313" key="2">
    <source>
        <dbReference type="Proteomes" id="UP000006322"/>
    </source>
</evidence>
<keyword evidence="2" id="KW-1185">Reference proteome</keyword>
<name>K7AEX8_9ALTE</name>
<dbReference type="EMBL" id="BAER01000074">
    <property type="protein sequence ID" value="GAC33840.1"/>
    <property type="molecule type" value="Genomic_DNA"/>
</dbReference>